<sequence>MGSPSLTAVLFTIPPTITCANKCLVRACSAVSWKQFLSHNRARSPKKHFPMSSYTRSIPFVFSCCWLTIQHVKHLSSLWPAISSADFILISVNWLHIGKVNLMILM</sequence>
<name>A0A0C9S3L4_AMBAM</name>
<protein>
    <submittedName>
        <fullName evidence="1">Putative secreted protein</fullName>
    </submittedName>
</protein>
<proteinExistence type="evidence at transcript level"/>
<accession>A0A0C9S3L4</accession>
<reference evidence="1" key="1">
    <citation type="journal article" date="2015" name="PLoS ONE">
        <title>An Insight into the Sialome of the Lone Star Tick, Amblyomma americanum, with a Glimpse on Its Time Dependent Gene Expression.</title>
        <authorList>
            <person name="Karim S."/>
            <person name="Ribeiro J.M."/>
        </authorList>
    </citation>
    <scope>NUCLEOTIDE SEQUENCE</scope>
    <source>
        <tissue evidence="1">Salivary gland</tissue>
    </source>
</reference>
<dbReference type="EMBL" id="GBZX01000991">
    <property type="protein sequence ID" value="JAG91749.1"/>
    <property type="molecule type" value="mRNA"/>
</dbReference>
<evidence type="ECO:0000313" key="1">
    <source>
        <dbReference type="EMBL" id="JAG91749.1"/>
    </source>
</evidence>
<organism evidence="1">
    <name type="scientific">Amblyomma americanum</name>
    <name type="common">Lone star tick</name>
    <dbReference type="NCBI Taxonomy" id="6943"/>
    <lineage>
        <taxon>Eukaryota</taxon>
        <taxon>Metazoa</taxon>
        <taxon>Ecdysozoa</taxon>
        <taxon>Arthropoda</taxon>
        <taxon>Chelicerata</taxon>
        <taxon>Arachnida</taxon>
        <taxon>Acari</taxon>
        <taxon>Parasitiformes</taxon>
        <taxon>Ixodida</taxon>
        <taxon>Ixodoidea</taxon>
        <taxon>Ixodidae</taxon>
        <taxon>Amblyomminae</taxon>
        <taxon>Amblyomma</taxon>
    </lineage>
</organism>
<dbReference type="AlphaFoldDB" id="A0A0C9S3L4"/>